<name>A0AAD5CNB4_AMBAR</name>
<dbReference type="Proteomes" id="UP001206925">
    <property type="component" value="Unassembled WGS sequence"/>
</dbReference>
<accession>A0AAD5CNB4</accession>
<protein>
    <submittedName>
        <fullName evidence="1">Uncharacterized protein</fullName>
    </submittedName>
</protein>
<gene>
    <name evidence="1" type="ORF">M8C21_020949</name>
</gene>
<feature type="non-terminal residue" evidence="1">
    <location>
        <position position="96"/>
    </location>
</feature>
<reference evidence="1" key="1">
    <citation type="submission" date="2022-06" db="EMBL/GenBank/DDBJ databases">
        <title>Uncovering the hologenomic basis of an extraordinary plant invasion.</title>
        <authorList>
            <person name="Bieker V.C."/>
            <person name="Martin M.D."/>
            <person name="Gilbert T."/>
            <person name="Hodgins K."/>
            <person name="Battlay P."/>
            <person name="Petersen B."/>
            <person name="Wilson J."/>
        </authorList>
    </citation>
    <scope>NUCLEOTIDE SEQUENCE</scope>
    <source>
        <strain evidence="1">AA19_3_7</strain>
        <tissue evidence="1">Leaf</tissue>
    </source>
</reference>
<dbReference type="AlphaFoldDB" id="A0AAD5CNB4"/>
<keyword evidence="2" id="KW-1185">Reference proteome</keyword>
<evidence type="ECO:0000313" key="2">
    <source>
        <dbReference type="Proteomes" id="UP001206925"/>
    </source>
</evidence>
<comment type="caution">
    <text evidence="1">The sequence shown here is derived from an EMBL/GenBank/DDBJ whole genome shotgun (WGS) entry which is preliminary data.</text>
</comment>
<proteinExistence type="predicted"/>
<organism evidence="1 2">
    <name type="scientific">Ambrosia artemisiifolia</name>
    <name type="common">Common ragweed</name>
    <dbReference type="NCBI Taxonomy" id="4212"/>
    <lineage>
        <taxon>Eukaryota</taxon>
        <taxon>Viridiplantae</taxon>
        <taxon>Streptophyta</taxon>
        <taxon>Embryophyta</taxon>
        <taxon>Tracheophyta</taxon>
        <taxon>Spermatophyta</taxon>
        <taxon>Magnoliopsida</taxon>
        <taxon>eudicotyledons</taxon>
        <taxon>Gunneridae</taxon>
        <taxon>Pentapetalae</taxon>
        <taxon>asterids</taxon>
        <taxon>campanulids</taxon>
        <taxon>Asterales</taxon>
        <taxon>Asteraceae</taxon>
        <taxon>Asteroideae</taxon>
        <taxon>Heliantheae alliance</taxon>
        <taxon>Heliantheae</taxon>
        <taxon>Ambrosia</taxon>
    </lineage>
</organism>
<sequence>MKYERNFISAYVGEGWKRTGDYYSLHVRVGLMLQYCVYTHVYIRQPDFKWQGVSLLSCHRMGNKLNYKSIPENLKDLEVLFLTAGNNSYTLIHNAI</sequence>
<evidence type="ECO:0000313" key="1">
    <source>
        <dbReference type="EMBL" id="KAI7744809.1"/>
    </source>
</evidence>
<dbReference type="EMBL" id="JAMZMK010007435">
    <property type="protein sequence ID" value="KAI7744809.1"/>
    <property type="molecule type" value="Genomic_DNA"/>
</dbReference>